<accession>A0A7X4YLU4</accession>
<sequence>MKPFKRTGRSRKGVTTVYYITVNKWITINQRASGNSQINRNIGTYANEGGQNAKRGGKNIQKR</sequence>
<protein>
    <submittedName>
        <fullName evidence="2">Uncharacterized protein</fullName>
    </submittedName>
</protein>
<gene>
    <name evidence="2" type="ORF">GT003_03215</name>
</gene>
<dbReference type="RefSeq" id="WP_161694381.1">
    <property type="nucleotide sequence ID" value="NZ_JAAAMU010000002.1"/>
</dbReference>
<dbReference type="AlphaFoldDB" id="A0A7X4YLU4"/>
<reference evidence="2 3" key="1">
    <citation type="submission" date="2020-01" db="EMBL/GenBank/DDBJ databases">
        <title>Paenibacillus soybeanensis sp. nov. isolated from the nodules of soybean (Glycine max(L.) Merr).</title>
        <authorList>
            <person name="Wang H."/>
        </authorList>
    </citation>
    <scope>NUCLEOTIDE SEQUENCE [LARGE SCALE GENOMIC DNA]</scope>
    <source>
        <strain evidence="2 3">DSM 23054</strain>
    </source>
</reference>
<evidence type="ECO:0000313" key="2">
    <source>
        <dbReference type="EMBL" id="NBC68001.1"/>
    </source>
</evidence>
<keyword evidence="3" id="KW-1185">Reference proteome</keyword>
<comment type="caution">
    <text evidence="2">The sequence shown here is derived from an EMBL/GenBank/DDBJ whole genome shotgun (WGS) entry which is preliminary data.</text>
</comment>
<dbReference type="OrthoDB" id="2736619at2"/>
<proteinExistence type="predicted"/>
<dbReference type="Proteomes" id="UP000558113">
    <property type="component" value="Unassembled WGS sequence"/>
</dbReference>
<feature type="region of interest" description="Disordered" evidence="1">
    <location>
        <begin position="44"/>
        <end position="63"/>
    </location>
</feature>
<evidence type="ECO:0000256" key="1">
    <source>
        <dbReference type="SAM" id="MobiDB-lite"/>
    </source>
</evidence>
<evidence type="ECO:0000313" key="3">
    <source>
        <dbReference type="Proteomes" id="UP000558113"/>
    </source>
</evidence>
<name>A0A7X4YLU4_9BACL</name>
<organism evidence="2 3">
    <name type="scientific">Paenibacillus sacheonensis</name>
    <dbReference type="NCBI Taxonomy" id="742054"/>
    <lineage>
        <taxon>Bacteria</taxon>
        <taxon>Bacillati</taxon>
        <taxon>Bacillota</taxon>
        <taxon>Bacilli</taxon>
        <taxon>Bacillales</taxon>
        <taxon>Paenibacillaceae</taxon>
        <taxon>Paenibacillus</taxon>
    </lineage>
</organism>
<dbReference type="EMBL" id="JAAAMU010000002">
    <property type="protein sequence ID" value="NBC68001.1"/>
    <property type="molecule type" value="Genomic_DNA"/>
</dbReference>